<keyword evidence="1" id="KW-0472">Membrane</keyword>
<name>A0ABX7BTU3_9HYPH</name>
<dbReference type="RefSeq" id="WP_201654874.1">
    <property type="nucleotide sequence ID" value="NZ_CP068047.1"/>
</dbReference>
<sequence length="134" mass="13861">MTTQTQTLPRLDPHLVYGVDAGVSAAMGIALLVMAEPLTRLAGWDMPAGFLWTIGLLLLPWAAFNAMVARMPRPGRAMIRANLTGDIAWIAGSIALIVLNASSLSSIGLALLVGQGVAVAGVLALKLAGARDMA</sequence>
<protein>
    <submittedName>
        <fullName evidence="2">Uncharacterized protein</fullName>
    </submittedName>
</protein>
<evidence type="ECO:0000313" key="3">
    <source>
        <dbReference type="Proteomes" id="UP000595460"/>
    </source>
</evidence>
<keyword evidence="3" id="KW-1185">Reference proteome</keyword>
<feature type="transmembrane region" description="Helical" evidence="1">
    <location>
        <begin position="50"/>
        <end position="69"/>
    </location>
</feature>
<keyword evidence="1" id="KW-1133">Transmembrane helix</keyword>
<reference evidence="2 3" key="1">
    <citation type="submission" date="2021-01" db="EMBL/GenBank/DDBJ databases">
        <title>Genome seq and assembly of Devosia sp. G19.</title>
        <authorList>
            <person name="Chhetri G."/>
        </authorList>
    </citation>
    <scope>NUCLEOTIDE SEQUENCE [LARGE SCALE GENOMIC DNA]</scope>
    <source>
        <strain evidence="2 3">G19</strain>
    </source>
</reference>
<gene>
    <name evidence="2" type="ORF">JI749_13585</name>
</gene>
<keyword evidence="1" id="KW-0812">Transmembrane</keyword>
<evidence type="ECO:0000256" key="1">
    <source>
        <dbReference type="SAM" id="Phobius"/>
    </source>
</evidence>
<evidence type="ECO:0000313" key="2">
    <source>
        <dbReference type="EMBL" id="QQR35378.1"/>
    </source>
</evidence>
<accession>A0ABX7BTU3</accession>
<dbReference type="Proteomes" id="UP000595460">
    <property type="component" value="Chromosome"/>
</dbReference>
<feature type="transmembrane region" description="Helical" evidence="1">
    <location>
        <begin position="107"/>
        <end position="128"/>
    </location>
</feature>
<feature type="transmembrane region" description="Helical" evidence="1">
    <location>
        <begin position="15"/>
        <end position="35"/>
    </location>
</feature>
<proteinExistence type="predicted"/>
<dbReference type="EMBL" id="CP068047">
    <property type="protein sequence ID" value="QQR35378.1"/>
    <property type="molecule type" value="Genomic_DNA"/>
</dbReference>
<organism evidence="2 3">
    <name type="scientific">Devosia oryziradicis</name>
    <dbReference type="NCBI Taxonomy" id="2801335"/>
    <lineage>
        <taxon>Bacteria</taxon>
        <taxon>Pseudomonadati</taxon>
        <taxon>Pseudomonadota</taxon>
        <taxon>Alphaproteobacteria</taxon>
        <taxon>Hyphomicrobiales</taxon>
        <taxon>Devosiaceae</taxon>
        <taxon>Devosia</taxon>
    </lineage>
</organism>
<feature type="transmembrane region" description="Helical" evidence="1">
    <location>
        <begin position="81"/>
        <end position="101"/>
    </location>
</feature>